<keyword evidence="2" id="KW-1185">Reference proteome</keyword>
<organism evidence="1 2">
    <name type="scientific">Oikopleura dioica</name>
    <name type="common">Tunicate</name>
    <dbReference type="NCBI Taxonomy" id="34765"/>
    <lineage>
        <taxon>Eukaryota</taxon>
        <taxon>Metazoa</taxon>
        <taxon>Chordata</taxon>
        <taxon>Tunicata</taxon>
        <taxon>Appendicularia</taxon>
        <taxon>Copelata</taxon>
        <taxon>Oikopleuridae</taxon>
        <taxon>Oikopleura</taxon>
    </lineage>
</organism>
<evidence type="ECO:0000313" key="1">
    <source>
        <dbReference type="EMBL" id="CAG5094747.1"/>
    </source>
</evidence>
<sequence>MADEVESPPPVKYPPLEVGKTYEGKIIWNAADFARHVDKKDRAPHPLCRVRFRFNTPQGPSVQFVNVLQYENNMFSDPPLPTTPEYYCFFPHGGYSNKVLEKIANEKKKKTFKVKILQREHLYGCDKSTRHWRGHSEEVGRKRKG</sequence>
<evidence type="ECO:0000313" key="2">
    <source>
        <dbReference type="Proteomes" id="UP001158576"/>
    </source>
</evidence>
<protein>
    <submittedName>
        <fullName evidence="1">Oidioi.mRNA.OKI2018_I69.XSR.g13834.t1.cds</fullName>
    </submittedName>
</protein>
<dbReference type="EMBL" id="OU015569">
    <property type="protein sequence ID" value="CAG5094747.1"/>
    <property type="molecule type" value="Genomic_DNA"/>
</dbReference>
<proteinExistence type="predicted"/>
<dbReference type="Proteomes" id="UP001158576">
    <property type="component" value="Chromosome XSR"/>
</dbReference>
<reference evidence="1 2" key="1">
    <citation type="submission" date="2021-04" db="EMBL/GenBank/DDBJ databases">
        <authorList>
            <person name="Bliznina A."/>
        </authorList>
    </citation>
    <scope>NUCLEOTIDE SEQUENCE [LARGE SCALE GENOMIC DNA]</scope>
</reference>
<accession>A0ABN7SCR9</accession>
<name>A0ABN7SCR9_OIKDI</name>
<gene>
    <name evidence="1" type="ORF">OKIOD_LOCUS5392</name>
</gene>